<dbReference type="Proteomes" id="UP000199147">
    <property type="component" value="Unassembled WGS sequence"/>
</dbReference>
<evidence type="ECO:0000259" key="1">
    <source>
        <dbReference type="Pfam" id="PF01425"/>
    </source>
</evidence>
<dbReference type="NCBIfam" id="NF004816">
    <property type="entry name" value="PRK06170.1"/>
    <property type="match status" value="1"/>
</dbReference>
<dbReference type="RefSeq" id="WP_090514534.1">
    <property type="nucleotide sequence ID" value="NZ_CWKH01000001.1"/>
</dbReference>
<dbReference type="PANTHER" id="PTHR43372">
    <property type="entry name" value="FATTY-ACID AMIDE HYDROLASE"/>
    <property type="match status" value="1"/>
</dbReference>
<accession>A0A0H5RPH2</accession>
<protein>
    <submittedName>
        <fullName evidence="2">Amidase</fullName>
    </submittedName>
</protein>
<dbReference type="SUPFAM" id="SSF75304">
    <property type="entry name" value="Amidase signature (AS) enzymes"/>
    <property type="match status" value="1"/>
</dbReference>
<dbReference type="OrthoDB" id="182039at2"/>
<dbReference type="Gene3D" id="3.90.1300.10">
    <property type="entry name" value="Amidase signature (AS) domain"/>
    <property type="match status" value="1"/>
</dbReference>
<dbReference type="InterPro" id="IPR036928">
    <property type="entry name" value="AS_sf"/>
</dbReference>
<proteinExistence type="predicted"/>
<dbReference type="STRING" id="146018.BN2156_02707"/>
<evidence type="ECO:0000313" key="3">
    <source>
        <dbReference type="Proteomes" id="UP000199147"/>
    </source>
</evidence>
<dbReference type="EMBL" id="CWKH01000001">
    <property type="protein sequence ID" value="CRZ15843.1"/>
    <property type="molecule type" value="Genomic_DNA"/>
</dbReference>
<name>A0A0H5RPH2_9MYCO</name>
<dbReference type="InterPro" id="IPR052739">
    <property type="entry name" value="FAAH2"/>
</dbReference>
<keyword evidence="3" id="KW-1185">Reference proteome</keyword>
<evidence type="ECO:0000313" key="2">
    <source>
        <dbReference type="EMBL" id="CRZ15843.1"/>
    </source>
</evidence>
<dbReference type="AlphaFoldDB" id="A0A0H5RPH2"/>
<dbReference type="GO" id="GO:0012505">
    <property type="term" value="C:endomembrane system"/>
    <property type="evidence" value="ECO:0007669"/>
    <property type="project" value="TreeGrafter"/>
</dbReference>
<reference evidence="3" key="1">
    <citation type="submission" date="2015-07" db="EMBL/GenBank/DDBJ databases">
        <authorList>
            <person name="Urmite Genomes"/>
        </authorList>
    </citation>
    <scope>NUCLEOTIDE SEQUENCE [LARGE SCALE GENOMIC DNA]</scope>
    <source>
        <strain evidence="3">type strain: ATCC 49404</strain>
    </source>
</reference>
<gene>
    <name evidence="2" type="ORF">BN2156_02707</name>
</gene>
<dbReference type="PANTHER" id="PTHR43372:SF4">
    <property type="entry name" value="FATTY-ACID AMIDE HYDROLASE 2"/>
    <property type="match status" value="1"/>
</dbReference>
<feature type="domain" description="Amidase" evidence="1">
    <location>
        <begin position="25"/>
        <end position="464"/>
    </location>
</feature>
<organism evidence="2 3">
    <name type="scientific">Mycolicibacterium neworleansense</name>
    <dbReference type="NCBI Taxonomy" id="146018"/>
    <lineage>
        <taxon>Bacteria</taxon>
        <taxon>Bacillati</taxon>
        <taxon>Actinomycetota</taxon>
        <taxon>Actinomycetes</taxon>
        <taxon>Mycobacteriales</taxon>
        <taxon>Mycobacteriaceae</taxon>
        <taxon>Mycolicibacterium</taxon>
    </lineage>
</organism>
<dbReference type="InterPro" id="IPR023631">
    <property type="entry name" value="Amidase_dom"/>
</dbReference>
<sequence length="485" mass="52481">MNDLAFRSAGELATAIAAQEVSSVELLDCYLTRLEQFDPRVNAIVARDEENARAAAREADRAVSRGEALGPLHGVPVTIKDSLEVAGMRTTGGSHRWGHHISTTDAEAVTRLKQAGAIVFGKSNLPADARDWQTYNEVYGTTNNPWDTTRGPGGSSGGSAAAVAAGLTGLELGGDTAGSIRVPAHFCGVYGLRPSYGVVPRHGSVSGHSPGSLAEFDMAVLGPLGRHADDLDLGLDVLAGPDRDNRAAWRLDLPPSRAQHLREFRVAAWLDDSFCPVDRELVTAMESVLTAVRSAGTVVEERKGPVGLEETMALYRPLLMAQSGLIEPDESYAALVELATAERADGAETGFASQITVRFRDWHGLDERRQQSRRRWAEFFDDFDVLLCPVSPTAAFPHDQRPDPGWSVRTLQVDGEQRPYREMLTWVAPASLNHLPAAVAPIGATRDNLPIGIQVIAPYLHDRTAIRFVRCLSEVLGGFRRPPGF</sequence>
<dbReference type="Pfam" id="PF01425">
    <property type="entry name" value="Amidase"/>
    <property type="match status" value="1"/>
</dbReference>